<dbReference type="EMBL" id="BSXS01011389">
    <property type="protein sequence ID" value="GMF00397.1"/>
    <property type="molecule type" value="Genomic_DNA"/>
</dbReference>
<proteinExistence type="predicted"/>
<keyword evidence="2" id="KW-1185">Reference proteome</keyword>
<evidence type="ECO:0000313" key="2">
    <source>
        <dbReference type="Proteomes" id="UP001165064"/>
    </source>
</evidence>
<evidence type="ECO:0000313" key="1">
    <source>
        <dbReference type="EMBL" id="GMF00397.1"/>
    </source>
</evidence>
<dbReference type="Proteomes" id="UP001165064">
    <property type="component" value="Unassembled WGS sequence"/>
</dbReference>
<reference evidence="1" key="1">
    <citation type="submission" date="2023-04" db="EMBL/GenBank/DDBJ databases">
        <title>Ambrosiozyma monospora NBRC 10751.</title>
        <authorList>
            <person name="Ichikawa N."/>
            <person name="Sato H."/>
            <person name="Tonouchi N."/>
        </authorList>
    </citation>
    <scope>NUCLEOTIDE SEQUENCE</scope>
    <source>
        <strain evidence="1">NBRC 10751</strain>
    </source>
</reference>
<protein>
    <submittedName>
        <fullName evidence="1">Unnamed protein product</fullName>
    </submittedName>
</protein>
<sequence>MLRSLSTLTKRPLLSASLQSKRLLHITPTLLQSAPIKNKSTEHIADRDQYMATTYSRPNIVFAKGLGAYLWDLEGNQFIDFSAGIAVTALGHSHPEVNYPNN</sequence>
<accession>A0ACB5U2B4</accession>
<gene>
    <name evidence="1" type="ORF">Amon02_001099300</name>
</gene>
<organism evidence="1 2">
    <name type="scientific">Ambrosiozyma monospora</name>
    <name type="common">Yeast</name>
    <name type="synonym">Endomycopsis monosporus</name>
    <dbReference type="NCBI Taxonomy" id="43982"/>
    <lineage>
        <taxon>Eukaryota</taxon>
        <taxon>Fungi</taxon>
        <taxon>Dikarya</taxon>
        <taxon>Ascomycota</taxon>
        <taxon>Saccharomycotina</taxon>
        <taxon>Pichiomycetes</taxon>
        <taxon>Pichiales</taxon>
        <taxon>Pichiaceae</taxon>
        <taxon>Ambrosiozyma</taxon>
    </lineage>
</organism>
<name>A0ACB5U2B4_AMBMO</name>
<comment type="caution">
    <text evidence="1">The sequence shown here is derived from an EMBL/GenBank/DDBJ whole genome shotgun (WGS) entry which is preliminary data.</text>
</comment>